<name>A0ABZ0B7M8_9SPHN</name>
<feature type="signal peptide" evidence="1">
    <location>
        <begin position="1"/>
        <end position="23"/>
    </location>
</feature>
<dbReference type="InterPro" id="IPR029058">
    <property type="entry name" value="AB_hydrolase_fold"/>
</dbReference>
<dbReference type="RefSeq" id="WP_313914026.1">
    <property type="nucleotide sequence ID" value="NZ_CP135076.1"/>
</dbReference>
<gene>
    <name evidence="2" type="ORF">RPR59_11135</name>
</gene>
<dbReference type="SUPFAM" id="SSF53474">
    <property type="entry name" value="alpha/beta-Hydrolases"/>
    <property type="match status" value="1"/>
</dbReference>
<feature type="chain" id="PRO_5045819954" description="Serine aminopeptidase S33 domain-containing protein" evidence="1">
    <location>
        <begin position="24"/>
        <end position="266"/>
    </location>
</feature>
<evidence type="ECO:0000256" key="1">
    <source>
        <dbReference type="SAM" id="SignalP"/>
    </source>
</evidence>
<reference evidence="2 3" key="1">
    <citation type="submission" date="2023-09" db="EMBL/GenBank/DDBJ databases">
        <authorList>
            <person name="Rey-Velasco X."/>
        </authorList>
    </citation>
    <scope>NUCLEOTIDE SEQUENCE [LARGE SCALE GENOMIC DNA]</scope>
    <source>
        <strain evidence="2 3">W311</strain>
    </source>
</reference>
<dbReference type="PROSITE" id="PS51257">
    <property type="entry name" value="PROKAR_LIPOPROTEIN"/>
    <property type="match status" value="1"/>
</dbReference>
<sequence length="266" mass="28176">MRCRTWLQALLPIALAGCMHVQAPPAPPVTDLYARSFGEQDPSDVRTLAFVLNGDDGAAVGYQAAQAISDAVPDSLAVALLRPGFSDDVGNASPGDRGIGNGDRITRDRMDRVAQAISAYKRRYPTARTVLIGSGGGAAIAADLAGTRPDLVDGMALVSCPCTLPEWRRYMAQREPEGRWNAPVDSLDPLQTAGGVSTRLRAAIIVGADDERTPSRFSRPYAEALALRGIATDFRILPGKATVTLEDPEVVTAVTRLAAALPEKTP</sequence>
<organism evidence="2 3">
    <name type="scientific">Stakelama saccharophila</name>
    <dbReference type="NCBI Taxonomy" id="3075605"/>
    <lineage>
        <taxon>Bacteria</taxon>
        <taxon>Pseudomonadati</taxon>
        <taxon>Pseudomonadota</taxon>
        <taxon>Alphaproteobacteria</taxon>
        <taxon>Sphingomonadales</taxon>
        <taxon>Sphingomonadaceae</taxon>
        <taxon>Stakelama</taxon>
    </lineage>
</organism>
<protein>
    <recommendedName>
        <fullName evidence="4">Serine aminopeptidase S33 domain-containing protein</fullName>
    </recommendedName>
</protein>
<dbReference type="Gene3D" id="3.40.50.1820">
    <property type="entry name" value="alpha/beta hydrolase"/>
    <property type="match status" value="1"/>
</dbReference>
<evidence type="ECO:0000313" key="3">
    <source>
        <dbReference type="Proteomes" id="UP001302249"/>
    </source>
</evidence>
<evidence type="ECO:0000313" key="2">
    <source>
        <dbReference type="EMBL" id="WNO53005.1"/>
    </source>
</evidence>
<keyword evidence="1" id="KW-0732">Signal</keyword>
<proteinExistence type="predicted"/>
<accession>A0ABZ0B7M8</accession>
<evidence type="ECO:0008006" key="4">
    <source>
        <dbReference type="Google" id="ProtNLM"/>
    </source>
</evidence>
<dbReference type="Proteomes" id="UP001302249">
    <property type="component" value="Chromosome"/>
</dbReference>
<keyword evidence="3" id="KW-1185">Reference proteome</keyword>
<dbReference type="EMBL" id="CP135076">
    <property type="protein sequence ID" value="WNO53005.1"/>
    <property type="molecule type" value="Genomic_DNA"/>
</dbReference>